<feature type="compositionally biased region" description="Gly residues" evidence="1">
    <location>
        <begin position="9"/>
        <end position="23"/>
    </location>
</feature>
<evidence type="ECO:0000313" key="3">
    <source>
        <dbReference type="Proteomes" id="UP001235939"/>
    </source>
</evidence>
<feature type="region of interest" description="Disordered" evidence="1">
    <location>
        <begin position="1"/>
        <end position="25"/>
    </location>
</feature>
<dbReference type="Proteomes" id="UP001235939">
    <property type="component" value="Chromosome 05"/>
</dbReference>
<name>A0ABY6KJN7_9ARAC</name>
<protein>
    <submittedName>
        <fullName evidence="2">Uncharacterized protein</fullName>
    </submittedName>
</protein>
<keyword evidence="3" id="KW-1185">Reference proteome</keyword>
<organism evidence="2 3">
    <name type="scientific">Cordylochernes scorpioides</name>
    <dbReference type="NCBI Taxonomy" id="51811"/>
    <lineage>
        <taxon>Eukaryota</taxon>
        <taxon>Metazoa</taxon>
        <taxon>Ecdysozoa</taxon>
        <taxon>Arthropoda</taxon>
        <taxon>Chelicerata</taxon>
        <taxon>Arachnida</taxon>
        <taxon>Pseudoscorpiones</taxon>
        <taxon>Cheliferoidea</taxon>
        <taxon>Chernetidae</taxon>
        <taxon>Cordylochernes</taxon>
    </lineage>
</organism>
<proteinExistence type="predicted"/>
<sequence>MAKRPNNGGSSGEGQPSSGGHGTGRQWECSVERFFANKTRAFDHTALQLAKVETVSEIDKQEKVKYSSSKHPTTCLKYVAAEAT</sequence>
<evidence type="ECO:0000256" key="1">
    <source>
        <dbReference type="SAM" id="MobiDB-lite"/>
    </source>
</evidence>
<evidence type="ECO:0000313" key="2">
    <source>
        <dbReference type="EMBL" id="UYV67978.1"/>
    </source>
</evidence>
<dbReference type="EMBL" id="CP092867">
    <property type="protein sequence ID" value="UYV67978.1"/>
    <property type="molecule type" value="Genomic_DNA"/>
</dbReference>
<reference evidence="2 3" key="1">
    <citation type="submission" date="2022-01" db="EMBL/GenBank/DDBJ databases">
        <title>A chromosomal length assembly of Cordylochernes scorpioides.</title>
        <authorList>
            <person name="Zeh D."/>
            <person name="Zeh J."/>
        </authorList>
    </citation>
    <scope>NUCLEOTIDE SEQUENCE [LARGE SCALE GENOMIC DNA]</scope>
    <source>
        <strain evidence="2">IN4F17</strain>
        <tissue evidence="2">Whole Body</tissue>
    </source>
</reference>
<gene>
    <name evidence="2" type="ORF">LAZ67_5002691</name>
</gene>
<accession>A0ABY6KJN7</accession>